<comment type="similarity">
    <text evidence="2">Belongs to the TrkH potassium transport family.</text>
</comment>
<keyword evidence="7" id="KW-0406">Ion transport</keyword>
<evidence type="ECO:0000256" key="6">
    <source>
        <dbReference type="ARBA" id="ARBA00022989"/>
    </source>
</evidence>
<keyword evidence="5 9" id="KW-0812">Transmembrane</keyword>
<organism evidence="10">
    <name type="scientific">Gallibacterium anatis</name>
    <dbReference type="NCBI Taxonomy" id="750"/>
    <lineage>
        <taxon>Bacteria</taxon>
        <taxon>Pseudomonadati</taxon>
        <taxon>Pseudomonadota</taxon>
        <taxon>Gammaproteobacteria</taxon>
        <taxon>Pasteurellales</taxon>
        <taxon>Pasteurellaceae</taxon>
        <taxon>Gallibacterium</taxon>
    </lineage>
</organism>
<dbReference type="Pfam" id="PF02386">
    <property type="entry name" value="TrkH"/>
    <property type="match status" value="1"/>
</dbReference>
<protein>
    <submittedName>
        <fullName evidence="10">Uncharacterized protein</fullName>
    </submittedName>
</protein>
<dbReference type="GO" id="GO:0030001">
    <property type="term" value="P:metal ion transport"/>
    <property type="evidence" value="ECO:0007669"/>
    <property type="project" value="UniProtKB-ARBA"/>
</dbReference>
<sequence length="144" mass="15686">MSACGFSLEDLILGPQPPQPVFTVTFILGGCSGSTTGGIKIFRFQIMFQVLKHQNIKIDSSNSISAVHYNRHTVSNETVFGIVMLIFSYFMIMAVLAVCRFPEWILKVRGAQQLTISNVGPGFGNEVGASGSMVNDFRYVIGTA</sequence>
<dbReference type="EMBL" id="JADION010000005">
    <property type="protein sequence ID" value="MBF4102287.1"/>
    <property type="molecule type" value="Genomic_DNA"/>
</dbReference>
<reference evidence="10" key="1">
    <citation type="submission" date="2020-11" db="EMBL/GenBank/DDBJ databases">
        <title>Gallibacterium anatis 1637, full genome, WGS.</title>
        <authorList>
            <person name="Laishevtcev A.I."/>
            <person name="Yakimova E.A."/>
            <person name="Petkovich D."/>
            <person name="Stepanova T.V."/>
            <person name="Kalendr R.S."/>
            <person name="Rubalsky E.O."/>
            <person name="Zulkarneev E.R."/>
            <person name="Aleshkin A.V."/>
        </authorList>
    </citation>
    <scope>NUCLEOTIDE SEQUENCE</scope>
    <source>
        <strain evidence="10">1637</strain>
    </source>
</reference>
<dbReference type="AlphaFoldDB" id="A0A930UQW2"/>
<keyword evidence="6 9" id="KW-1133">Transmembrane helix</keyword>
<keyword evidence="3" id="KW-0813">Transport</keyword>
<dbReference type="PANTHER" id="PTHR32024:SF2">
    <property type="entry name" value="TRK SYSTEM POTASSIUM UPTAKE PROTEIN TRKG-RELATED"/>
    <property type="match status" value="1"/>
</dbReference>
<comment type="subcellular location">
    <subcellularLocation>
        <location evidence="1">Cell membrane</location>
        <topology evidence="1">Multi-pass membrane protein</topology>
    </subcellularLocation>
</comment>
<dbReference type="GO" id="GO:0005886">
    <property type="term" value="C:plasma membrane"/>
    <property type="evidence" value="ECO:0007669"/>
    <property type="project" value="UniProtKB-SubCell"/>
</dbReference>
<evidence type="ECO:0000256" key="7">
    <source>
        <dbReference type="ARBA" id="ARBA00023065"/>
    </source>
</evidence>
<evidence type="ECO:0000256" key="4">
    <source>
        <dbReference type="ARBA" id="ARBA00022475"/>
    </source>
</evidence>
<evidence type="ECO:0000256" key="9">
    <source>
        <dbReference type="SAM" id="Phobius"/>
    </source>
</evidence>
<dbReference type="InterPro" id="IPR003445">
    <property type="entry name" value="Cat_transpt"/>
</dbReference>
<dbReference type="PANTHER" id="PTHR32024">
    <property type="entry name" value="TRK SYSTEM POTASSIUM UPTAKE PROTEIN TRKG-RELATED"/>
    <property type="match status" value="1"/>
</dbReference>
<proteinExistence type="inferred from homology"/>
<feature type="transmembrane region" description="Helical" evidence="9">
    <location>
        <begin position="79"/>
        <end position="99"/>
    </location>
</feature>
<keyword evidence="4" id="KW-1003">Cell membrane</keyword>
<evidence type="ECO:0000256" key="8">
    <source>
        <dbReference type="ARBA" id="ARBA00023136"/>
    </source>
</evidence>
<keyword evidence="8 9" id="KW-0472">Membrane</keyword>
<accession>A0A930UQW2</accession>
<dbReference type="GO" id="GO:0008324">
    <property type="term" value="F:monoatomic cation transmembrane transporter activity"/>
    <property type="evidence" value="ECO:0007669"/>
    <property type="project" value="InterPro"/>
</dbReference>
<evidence type="ECO:0000256" key="1">
    <source>
        <dbReference type="ARBA" id="ARBA00004651"/>
    </source>
</evidence>
<gene>
    <name evidence="10" type="ORF">INT80_02565</name>
</gene>
<name>A0A930UQW2_9PAST</name>
<evidence type="ECO:0000256" key="3">
    <source>
        <dbReference type="ARBA" id="ARBA00022448"/>
    </source>
</evidence>
<evidence type="ECO:0000313" key="10">
    <source>
        <dbReference type="EMBL" id="MBF4102287.1"/>
    </source>
</evidence>
<evidence type="ECO:0000256" key="5">
    <source>
        <dbReference type="ARBA" id="ARBA00022692"/>
    </source>
</evidence>
<comment type="caution">
    <text evidence="10">The sequence shown here is derived from an EMBL/GenBank/DDBJ whole genome shotgun (WGS) entry which is preliminary data.</text>
</comment>
<evidence type="ECO:0000256" key="2">
    <source>
        <dbReference type="ARBA" id="ARBA00009137"/>
    </source>
</evidence>